<feature type="domain" description="Ig-like" evidence="1">
    <location>
        <begin position="206"/>
        <end position="285"/>
    </location>
</feature>
<reference evidence="2 3" key="1">
    <citation type="submission" date="2015-07" db="EMBL/GenBank/DDBJ databases">
        <title>The genome of Melipona quadrifasciata.</title>
        <authorList>
            <person name="Pan H."/>
            <person name="Kapheim K."/>
        </authorList>
    </citation>
    <scope>NUCLEOTIDE SEQUENCE [LARGE SCALE GENOMIC DNA]</scope>
    <source>
        <strain evidence="2">0111107301</strain>
        <tissue evidence="2">Whole body</tissue>
    </source>
</reference>
<evidence type="ECO:0000259" key="1">
    <source>
        <dbReference type="PROSITE" id="PS50835"/>
    </source>
</evidence>
<dbReference type="PROSITE" id="PS50835">
    <property type="entry name" value="IG_LIKE"/>
    <property type="match status" value="1"/>
</dbReference>
<name>A0A0M9A9T4_9HYME</name>
<dbReference type="InterPro" id="IPR007110">
    <property type="entry name" value="Ig-like_dom"/>
</dbReference>
<gene>
    <name evidence="2" type="ORF">WN51_08632</name>
</gene>
<dbReference type="OrthoDB" id="6431884at2759"/>
<sequence>MQSVIIYQVIPIAQVSPRGGAASGLFFKLPPEQPTILDQWGRIVNGTAGPYEEGDTPSLTCRVTGVRYNVKLILDVKFGDTSLVPSYLQNIIYSFEKMMVRIMLAKTLKIQNSRCTDSILHGTTGVVRAEEMTVGKDKGEYSQRNNSQFGEESGKRDNLFLQCFTTIAESVTPFGRLITFGSKARLGEVKLLLNSSRKSKRDTFPGSVLYGSLICSAGKPEPMVRWLVNGQVKDEEYEKNAGDVIENSSYIILHCENEIWSKLIKELFLERKEHASDSAGSARCTWISRINSRSVKNVYPKYIASSDK</sequence>
<accession>A0A0M9A9T4</accession>
<dbReference type="STRING" id="166423.A0A0M9A9T4"/>
<evidence type="ECO:0000313" key="3">
    <source>
        <dbReference type="Proteomes" id="UP000053105"/>
    </source>
</evidence>
<dbReference type="EMBL" id="KQ435719">
    <property type="protein sequence ID" value="KOX78873.1"/>
    <property type="molecule type" value="Genomic_DNA"/>
</dbReference>
<proteinExistence type="predicted"/>
<organism evidence="2 3">
    <name type="scientific">Melipona quadrifasciata</name>
    <dbReference type="NCBI Taxonomy" id="166423"/>
    <lineage>
        <taxon>Eukaryota</taxon>
        <taxon>Metazoa</taxon>
        <taxon>Ecdysozoa</taxon>
        <taxon>Arthropoda</taxon>
        <taxon>Hexapoda</taxon>
        <taxon>Insecta</taxon>
        <taxon>Pterygota</taxon>
        <taxon>Neoptera</taxon>
        <taxon>Endopterygota</taxon>
        <taxon>Hymenoptera</taxon>
        <taxon>Apocrita</taxon>
        <taxon>Aculeata</taxon>
        <taxon>Apoidea</taxon>
        <taxon>Anthophila</taxon>
        <taxon>Apidae</taxon>
        <taxon>Melipona</taxon>
    </lineage>
</organism>
<evidence type="ECO:0000313" key="2">
    <source>
        <dbReference type="EMBL" id="KOX78873.1"/>
    </source>
</evidence>
<protein>
    <recommendedName>
        <fullName evidence="1">Ig-like domain-containing protein</fullName>
    </recommendedName>
</protein>
<dbReference type="AlphaFoldDB" id="A0A0M9A9T4"/>
<dbReference type="Proteomes" id="UP000053105">
    <property type="component" value="Unassembled WGS sequence"/>
</dbReference>
<keyword evidence="3" id="KW-1185">Reference proteome</keyword>